<dbReference type="SUPFAM" id="SSF56059">
    <property type="entry name" value="Glutathione synthetase ATP-binding domain-like"/>
    <property type="match status" value="1"/>
</dbReference>
<evidence type="ECO:0000313" key="1">
    <source>
        <dbReference type="EMBL" id="KAJ7335978.1"/>
    </source>
</evidence>
<dbReference type="InterPro" id="IPR013815">
    <property type="entry name" value="ATP_grasp_subdomain_1"/>
</dbReference>
<evidence type="ECO:0000313" key="2">
    <source>
        <dbReference type="Proteomes" id="UP001163046"/>
    </source>
</evidence>
<dbReference type="Proteomes" id="UP001163046">
    <property type="component" value="Unassembled WGS sequence"/>
</dbReference>
<dbReference type="AlphaFoldDB" id="A0A9W9YDM5"/>
<reference evidence="1" key="1">
    <citation type="submission" date="2023-01" db="EMBL/GenBank/DDBJ databases">
        <title>Genome assembly of the deep-sea coral Lophelia pertusa.</title>
        <authorList>
            <person name="Herrera S."/>
            <person name="Cordes E."/>
        </authorList>
    </citation>
    <scope>NUCLEOTIDE SEQUENCE</scope>
    <source>
        <strain evidence="1">USNM1676648</strain>
        <tissue evidence="1">Polyp</tissue>
    </source>
</reference>
<keyword evidence="2" id="KW-1185">Reference proteome</keyword>
<comment type="caution">
    <text evidence="1">The sequence shown here is derived from an EMBL/GenBank/DDBJ whole genome shotgun (WGS) entry which is preliminary data.</text>
</comment>
<sequence length="232" mass="26747">MNSINNNNIVTLGSLMAQDLPQACILPERPSTFNHKASFVNDKKYVIHDYSSNIIADHRYLKAMRACPVAGNELPILLTRPVNPRIKEHWFTWLPFLPKPDIRIFDKEDTKKHPLIVNFPFQSFPAEKHAVDPDIHYELSSKTRIPEMGAPCPRYMSRESYTLPCMIKTTQGVGGRGVFLARTKDQAREAFRELKTNFHCQDPVITEVIQHITEFLNAQLYLFKMATFTGWE</sequence>
<protein>
    <submittedName>
        <fullName evidence="1">Uncharacterized protein</fullName>
    </submittedName>
</protein>
<organism evidence="1 2">
    <name type="scientific">Desmophyllum pertusum</name>
    <dbReference type="NCBI Taxonomy" id="174260"/>
    <lineage>
        <taxon>Eukaryota</taxon>
        <taxon>Metazoa</taxon>
        <taxon>Cnidaria</taxon>
        <taxon>Anthozoa</taxon>
        <taxon>Hexacorallia</taxon>
        <taxon>Scleractinia</taxon>
        <taxon>Caryophylliina</taxon>
        <taxon>Caryophylliidae</taxon>
        <taxon>Desmophyllum</taxon>
    </lineage>
</organism>
<dbReference type="PANTHER" id="PTHR37018">
    <property type="entry name" value="CULTURE SPECIFIC PROTEIN, PUTATIVE (AFU_ORTHOLOGUE AFUA_2G00130)-RELATED"/>
    <property type="match status" value="1"/>
</dbReference>
<dbReference type="PANTHER" id="PTHR37018:SF1">
    <property type="entry name" value="CULTURE SPECIFIC PROTEIN, PUTATIVE (AFU_ORTHOLOGUE AFUA_2G00130)-RELATED"/>
    <property type="match status" value="1"/>
</dbReference>
<name>A0A9W9YDM5_9CNID</name>
<dbReference type="GO" id="GO:0005524">
    <property type="term" value="F:ATP binding"/>
    <property type="evidence" value="ECO:0007669"/>
    <property type="project" value="InterPro"/>
</dbReference>
<dbReference type="Gene3D" id="3.30.1490.20">
    <property type="entry name" value="ATP-grasp fold, A domain"/>
    <property type="match status" value="1"/>
</dbReference>
<dbReference type="EMBL" id="MU827783">
    <property type="protein sequence ID" value="KAJ7335978.1"/>
    <property type="molecule type" value="Genomic_DNA"/>
</dbReference>
<accession>A0A9W9YDM5</accession>
<gene>
    <name evidence="1" type="ORF">OS493_013342</name>
</gene>
<proteinExistence type="predicted"/>
<dbReference type="OrthoDB" id="5946236at2759"/>
<dbReference type="InterPro" id="IPR053269">
    <property type="entry name" value="Asp-Met_ligase"/>
</dbReference>